<sequence>MPSREFSMRLRAFVALLLLAGPGAAGAADLVVSAAASLTDAFQAVGKAYEAKHPETHVVLNFAASDVLLRQIANGAPADVFASADQTAMDKAVAAQAVDPSTRRDFARNRLVLVVPKDSRLRIAAPADLAKPDVTRVAYGDPASVPAGRYTKAALEKAGLWDAVSAKGVLAQNVRQALDYVSRGEVDAGFVFATDATILGDRVHVAAVVPTPMPLTYPIAVVASSAHARDAAGFTAYVQSEEGRAILARFGFQAP</sequence>
<proteinExistence type="inferred from homology"/>
<dbReference type="PIRSF" id="PIRSF004846">
    <property type="entry name" value="ModA"/>
    <property type="match status" value="1"/>
</dbReference>
<keyword evidence="3 4" id="KW-0732">Signal</keyword>
<gene>
    <name evidence="5" type="primary">modA</name>
    <name evidence="5" type="ORF">IM816_18140</name>
</gene>
<protein>
    <submittedName>
        <fullName evidence="5">Molybdate ABC transporter substrate-binding protein</fullName>
    </submittedName>
</protein>
<dbReference type="PANTHER" id="PTHR30632:SF0">
    <property type="entry name" value="SULFATE-BINDING PROTEIN"/>
    <property type="match status" value="1"/>
</dbReference>
<keyword evidence="2" id="KW-0479">Metal-binding</keyword>
<dbReference type="SUPFAM" id="SSF53850">
    <property type="entry name" value="Periplasmic binding protein-like II"/>
    <property type="match status" value="1"/>
</dbReference>
<evidence type="ECO:0000256" key="4">
    <source>
        <dbReference type="SAM" id="SignalP"/>
    </source>
</evidence>
<accession>A0ABY4T1J0</accession>
<dbReference type="Pfam" id="PF13531">
    <property type="entry name" value="SBP_bac_11"/>
    <property type="match status" value="1"/>
</dbReference>
<reference evidence="5" key="1">
    <citation type="submission" date="2020-10" db="EMBL/GenBank/DDBJ databases">
        <title>Whole-genome sequence of Luteibacter sp. EIF3.</title>
        <authorList>
            <person name="Friedrich I."/>
            <person name="Hertel R."/>
            <person name="Daniel R."/>
        </authorList>
    </citation>
    <scope>NUCLEOTIDE SEQUENCE</scope>
    <source>
        <strain evidence="5">EIF3</strain>
    </source>
</reference>
<dbReference type="EMBL" id="CP063231">
    <property type="protein sequence ID" value="URL58475.1"/>
    <property type="molecule type" value="Genomic_DNA"/>
</dbReference>
<organism evidence="5 6">
    <name type="scientific">Luteibacter flocculans</name>
    <dbReference type="NCBI Taxonomy" id="2780091"/>
    <lineage>
        <taxon>Bacteria</taxon>
        <taxon>Pseudomonadati</taxon>
        <taxon>Pseudomonadota</taxon>
        <taxon>Gammaproteobacteria</taxon>
        <taxon>Lysobacterales</taxon>
        <taxon>Rhodanobacteraceae</taxon>
        <taxon>Luteibacter</taxon>
    </lineage>
</organism>
<dbReference type="Gene3D" id="3.40.190.10">
    <property type="entry name" value="Periplasmic binding protein-like II"/>
    <property type="match status" value="2"/>
</dbReference>
<feature type="signal peptide" evidence="4">
    <location>
        <begin position="1"/>
        <end position="27"/>
    </location>
</feature>
<feature type="chain" id="PRO_5047350938" evidence="4">
    <location>
        <begin position="28"/>
        <end position="255"/>
    </location>
</feature>
<comment type="similarity">
    <text evidence="1">Belongs to the bacterial solute-binding protein ModA family.</text>
</comment>
<dbReference type="PANTHER" id="PTHR30632">
    <property type="entry name" value="MOLYBDATE-BINDING PERIPLASMIC PROTEIN"/>
    <property type="match status" value="1"/>
</dbReference>
<evidence type="ECO:0000256" key="1">
    <source>
        <dbReference type="ARBA" id="ARBA00009175"/>
    </source>
</evidence>
<dbReference type="Proteomes" id="UP001056681">
    <property type="component" value="Chromosome"/>
</dbReference>
<keyword evidence="6" id="KW-1185">Reference proteome</keyword>
<dbReference type="InterPro" id="IPR005950">
    <property type="entry name" value="ModA"/>
</dbReference>
<dbReference type="NCBIfam" id="TIGR01256">
    <property type="entry name" value="modA"/>
    <property type="match status" value="1"/>
</dbReference>
<evidence type="ECO:0000256" key="2">
    <source>
        <dbReference type="ARBA" id="ARBA00022723"/>
    </source>
</evidence>
<evidence type="ECO:0000313" key="6">
    <source>
        <dbReference type="Proteomes" id="UP001056681"/>
    </source>
</evidence>
<dbReference type="InterPro" id="IPR050682">
    <property type="entry name" value="ModA/WtpA"/>
</dbReference>
<name>A0ABY4T1J0_9GAMM</name>
<evidence type="ECO:0000256" key="3">
    <source>
        <dbReference type="ARBA" id="ARBA00022729"/>
    </source>
</evidence>
<evidence type="ECO:0000313" key="5">
    <source>
        <dbReference type="EMBL" id="URL58475.1"/>
    </source>
</evidence>